<organism evidence="1 2">
    <name type="scientific">Haematospirillum jordaniae</name>
    <dbReference type="NCBI Taxonomy" id="1549855"/>
    <lineage>
        <taxon>Bacteria</taxon>
        <taxon>Pseudomonadati</taxon>
        <taxon>Pseudomonadota</taxon>
        <taxon>Alphaproteobacteria</taxon>
        <taxon>Rhodospirillales</taxon>
        <taxon>Novispirillaceae</taxon>
        <taxon>Haematospirillum</taxon>
    </lineage>
</organism>
<protein>
    <submittedName>
        <fullName evidence="1">Uncharacterized protein</fullName>
    </submittedName>
</protein>
<keyword evidence="2" id="KW-1185">Reference proteome</keyword>
<sequence>MKRSVREDEALAYWRASRHAKDASRRPEGADDLEVIAMHTDWPRMRCAACRMAKAQAAPCPFGASADCLSGGDRTCASSA</sequence>
<dbReference type="EMBL" id="CP014525">
    <property type="protein sequence ID" value="AMW34864.1"/>
    <property type="molecule type" value="Genomic_DNA"/>
</dbReference>
<evidence type="ECO:0000313" key="1">
    <source>
        <dbReference type="EMBL" id="AMW34864.1"/>
    </source>
</evidence>
<dbReference type="Proteomes" id="UP000076066">
    <property type="component" value="Chromosome"/>
</dbReference>
<proteinExistence type="predicted"/>
<dbReference type="KEGG" id="hjo:AY555_06385"/>
<dbReference type="STRING" id="1549855.AY555_06385"/>
<evidence type="ECO:0000313" key="2">
    <source>
        <dbReference type="Proteomes" id="UP000076066"/>
    </source>
</evidence>
<dbReference type="AlphaFoldDB" id="A0A143DDQ9"/>
<name>A0A143DDQ9_9PROT</name>
<reference evidence="1 2" key="1">
    <citation type="submission" date="2016-02" db="EMBL/GenBank/DDBJ databases">
        <title>Complete Genome of H5569, the type strain of the newly described species Haematospirillium jordaniae.</title>
        <authorList>
            <person name="Nicholson A.C."/>
            <person name="Humrighouse B.W."/>
            <person name="Loparov V."/>
            <person name="McQuiston J.R."/>
        </authorList>
    </citation>
    <scope>NUCLEOTIDE SEQUENCE [LARGE SCALE GENOMIC DNA]</scope>
    <source>
        <strain evidence="1 2">H5569</strain>
    </source>
</reference>
<gene>
    <name evidence="1" type="ORF">AY555_06385</name>
</gene>
<accession>A0A143DDQ9</accession>